<keyword evidence="7" id="KW-0812">Transmembrane</keyword>
<evidence type="ECO:0000256" key="5">
    <source>
        <dbReference type="ARBA" id="ARBA00013125"/>
    </source>
</evidence>
<keyword evidence="9" id="KW-1133">Transmembrane helix</keyword>
<dbReference type="InterPro" id="IPR036188">
    <property type="entry name" value="FAD/NAD-bd_sf"/>
</dbReference>
<dbReference type="SUPFAM" id="SSF51905">
    <property type="entry name" value="FAD/NAD(P)-binding domain"/>
    <property type="match status" value="1"/>
</dbReference>
<evidence type="ECO:0000313" key="19">
    <source>
        <dbReference type="Proteomes" id="UP000324705"/>
    </source>
</evidence>
<feature type="domain" description="Glucose-methanol-choline oxidoreductase C-terminal" evidence="17">
    <location>
        <begin position="671"/>
        <end position="802"/>
    </location>
</feature>
<feature type="region of interest" description="Disordered" evidence="14">
    <location>
        <begin position="53"/>
        <end position="88"/>
    </location>
</feature>
<reference evidence="18 19" key="1">
    <citation type="submission" date="2017-09" db="EMBL/GenBank/DDBJ databases">
        <authorList>
            <consortium name="International Durum Wheat Genome Sequencing Consortium (IDWGSC)"/>
            <person name="Milanesi L."/>
        </authorList>
    </citation>
    <scope>NUCLEOTIDE SEQUENCE [LARGE SCALE GENOMIC DNA]</scope>
    <source>
        <strain evidence="19">cv. Svevo</strain>
    </source>
</reference>
<evidence type="ECO:0000256" key="14">
    <source>
        <dbReference type="SAM" id="MobiDB-lite"/>
    </source>
</evidence>
<keyword evidence="10" id="KW-0560">Oxidoreductase</keyword>
<dbReference type="InterPro" id="IPR012400">
    <property type="entry name" value="Long_Oxdase"/>
</dbReference>
<keyword evidence="11" id="KW-0472">Membrane</keyword>
<keyword evidence="8 13" id="KW-0274">FAD</keyword>
<evidence type="ECO:0000256" key="8">
    <source>
        <dbReference type="ARBA" id="ARBA00022827"/>
    </source>
</evidence>
<evidence type="ECO:0000256" key="12">
    <source>
        <dbReference type="PIRSR" id="PIRSR028937-1"/>
    </source>
</evidence>
<dbReference type="EC" id="1.1.3.20" evidence="5"/>
<dbReference type="Gene3D" id="3.50.50.60">
    <property type="entry name" value="FAD/NAD(P)-binding domain"/>
    <property type="match status" value="2"/>
</dbReference>
<evidence type="ECO:0000256" key="2">
    <source>
        <dbReference type="ARBA" id="ARBA00003842"/>
    </source>
</evidence>
<evidence type="ECO:0000259" key="15">
    <source>
        <dbReference type="Pfam" id="PF00732"/>
    </source>
</evidence>
<feature type="binding site" evidence="13">
    <location>
        <begin position="308"/>
        <end position="323"/>
    </location>
    <ligand>
        <name>FAD</name>
        <dbReference type="ChEBI" id="CHEBI:57692"/>
    </ligand>
</feature>
<dbReference type="Gramene" id="TRITD6Av1G144640.1">
    <property type="protein sequence ID" value="TRITD6Av1G144640.1"/>
    <property type="gene ID" value="TRITD6Av1G144640"/>
</dbReference>
<dbReference type="Pfam" id="PF00890">
    <property type="entry name" value="FAD_binding_2"/>
    <property type="match status" value="1"/>
</dbReference>
<dbReference type="PIRSF" id="PIRSF028937">
    <property type="entry name" value="Lg_Ch_AO"/>
    <property type="match status" value="1"/>
</dbReference>
<evidence type="ECO:0000256" key="3">
    <source>
        <dbReference type="ARBA" id="ARBA00004370"/>
    </source>
</evidence>
<evidence type="ECO:0000259" key="17">
    <source>
        <dbReference type="Pfam" id="PF05199"/>
    </source>
</evidence>
<feature type="compositionally biased region" description="Basic and acidic residues" evidence="14">
    <location>
        <begin position="59"/>
        <end position="71"/>
    </location>
</feature>
<dbReference type="Pfam" id="PF00732">
    <property type="entry name" value="GMC_oxred_N"/>
    <property type="match status" value="1"/>
</dbReference>
<evidence type="ECO:0000259" key="16">
    <source>
        <dbReference type="Pfam" id="PF00890"/>
    </source>
</evidence>
<dbReference type="EMBL" id="LT934121">
    <property type="protein sequence ID" value="VAI47099.1"/>
    <property type="molecule type" value="Genomic_DNA"/>
</dbReference>
<dbReference type="InterPro" id="IPR003953">
    <property type="entry name" value="FAD-dep_OxRdtase_2_FAD-bd"/>
</dbReference>
<evidence type="ECO:0000256" key="9">
    <source>
        <dbReference type="ARBA" id="ARBA00022989"/>
    </source>
</evidence>
<keyword evidence="6" id="KW-0285">Flavoprotein</keyword>
<accession>A0A9R1B0M1</accession>
<feature type="active site" description="Proton acceptor" evidence="12">
    <location>
        <position position="750"/>
    </location>
</feature>
<comment type="similarity">
    <text evidence="4">Belongs to the GMC oxidoreductase family.</text>
</comment>
<dbReference type="Pfam" id="PF05199">
    <property type="entry name" value="GMC_oxred_C"/>
    <property type="match status" value="1"/>
</dbReference>
<feature type="region of interest" description="Disordered" evidence="14">
    <location>
        <begin position="1"/>
        <end position="33"/>
    </location>
</feature>
<protein>
    <recommendedName>
        <fullName evidence="5">long-chain-alcohol oxidase</fullName>
        <ecNumber evidence="5">1.1.3.20</ecNumber>
    </recommendedName>
</protein>
<dbReference type="PANTHER" id="PTHR46056">
    <property type="entry name" value="LONG-CHAIN-ALCOHOL OXIDASE"/>
    <property type="match status" value="1"/>
</dbReference>
<dbReference type="OMA" id="RNVKGCW"/>
<evidence type="ECO:0000256" key="11">
    <source>
        <dbReference type="ARBA" id="ARBA00023136"/>
    </source>
</evidence>
<evidence type="ECO:0000256" key="7">
    <source>
        <dbReference type="ARBA" id="ARBA00022692"/>
    </source>
</evidence>
<proteinExistence type="inferred from homology"/>
<dbReference type="GO" id="GO:0046577">
    <property type="term" value="F:long-chain-alcohol oxidase activity"/>
    <property type="evidence" value="ECO:0007669"/>
    <property type="project" value="UniProtKB-EC"/>
</dbReference>
<comment type="subcellular location">
    <subcellularLocation>
        <location evidence="3">Membrane</location>
    </subcellularLocation>
</comment>
<gene>
    <name evidence="18" type="ORF">TRITD_6Av1G144640</name>
</gene>
<dbReference type="GO" id="GO:0016020">
    <property type="term" value="C:membrane"/>
    <property type="evidence" value="ECO:0007669"/>
    <property type="project" value="UniProtKB-SubCell"/>
</dbReference>
<keyword evidence="19" id="KW-1185">Reference proteome</keyword>
<evidence type="ECO:0000256" key="10">
    <source>
        <dbReference type="ARBA" id="ARBA00023002"/>
    </source>
</evidence>
<evidence type="ECO:0000256" key="4">
    <source>
        <dbReference type="ARBA" id="ARBA00010790"/>
    </source>
</evidence>
<dbReference type="InterPro" id="IPR000172">
    <property type="entry name" value="GMC_OxRdtase_N"/>
</dbReference>
<evidence type="ECO:0000256" key="6">
    <source>
        <dbReference type="ARBA" id="ARBA00022630"/>
    </source>
</evidence>
<feature type="domain" description="FAD-dependent oxidoreductase 2 FAD-binding" evidence="16">
    <location>
        <begin position="309"/>
        <end position="342"/>
    </location>
</feature>
<organism evidence="18 19">
    <name type="scientific">Triticum turgidum subsp. durum</name>
    <name type="common">Durum wheat</name>
    <name type="synonym">Triticum durum</name>
    <dbReference type="NCBI Taxonomy" id="4567"/>
    <lineage>
        <taxon>Eukaryota</taxon>
        <taxon>Viridiplantae</taxon>
        <taxon>Streptophyta</taxon>
        <taxon>Embryophyta</taxon>
        <taxon>Tracheophyta</taxon>
        <taxon>Spermatophyta</taxon>
        <taxon>Magnoliopsida</taxon>
        <taxon>Liliopsida</taxon>
        <taxon>Poales</taxon>
        <taxon>Poaceae</taxon>
        <taxon>BOP clade</taxon>
        <taxon>Pooideae</taxon>
        <taxon>Triticodae</taxon>
        <taxon>Triticeae</taxon>
        <taxon>Triticinae</taxon>
        <taxon>Triticum</taxon>
    </lineage>
</organism>
<evidence type="ECO:0000256" key="1">
    <source>
        <dbReference type="ARBA" id="ARBA00000920"/>
    </source>
</evidence>
<evidence type="ECO:0000256" key="13">
    <source>
        <dbReference type="PIRSR" id="PIRSR028937-2"/>
    </source>
</evidence>
<sequence>MVLKSRNPSAFRGARKAADAAAHPSSSNVKASVPPHSACLAARRYPPTHAPLHPCALRTSERPGAMEEDKKQRGRQGHPLLRGGGARTEPYTHGFSATQMMSLTAVCGALVPSLPPDAHHLAADKAVRDFFLASAADPPVPDEVAQLMSAMCLREALTLVRTVLWLLGTRLGTLALCGARCLSWSSPFVQRFAEMPVDRREDALRRWSRETMLPPLRLFFLLVKVFCLYVFYSWTDENSENPHWRAIGYSPATDEATEQEEQANTKRPLDDGVVETIHQTDASLPTSLAEKGLAVTEDASRNVCRIECDVVIVGSGCGGGVAAAVLAGAGHKVVVIEKGNYFTARDYTSIEGPSMSQLYEYGGFVSTISGSGLLLAGSTVGGGSAVNWSACIKTPDSVRKEWAAAHGLPLFDKSEYAAAMDAVFKRLGVTSGCKEEGLQNKVLRKGCEKLGYKVEPVARNSSEGHYCGSCGYGCRTGDKRGTDTTWLVDAVARGAVILTGCKAEKLLFTDAAGARGKRCVGVVATSSNPAITRKLEVRAKVTVAAGGSLLTPVLLRGSGLKNPHIGKNLHLHPTAMAWGYFPPGKMPELKGKMYEGGIITSLHKVEAAGGDGLPHRAILETPLMGVAAAGTQFPWVSGRDMKERMLNYGRTVHIFSLVRDRGSGTVHGERRIAYHLDPVDRENQREGLRRALRILVAAGATEVGTHRSDGQRLRCKGATEEEVEEFLDGVTGVRGPQSKSENWSLCCTAHQMGSCRMGATAGDGAVDARGESWEAERLYVCDGSVLPSAVGVNPMITIQSVAYCLATGIAEQLKRDPSSGRNHSTD</sequence>
<name>A0A9R1B0M1_TRITD</name>
<comment type="function">
    <text evidence="2">Long-chain fatty alcohol oxidase involved in the omega-oxidation pathway of lipid degradation.</text>
</comment>
<feature type="domain" description="Glucose-methanol-choline oxidoreductase N-terminal" evidence="15">
    <location>
        <begin position="355"/>
        <end position="573"/>
    </location>
</feature>
<dbReference type="InterPro" id="IPR007867">
    <property type="entry name" value="GMC_OxRtase_C"/>
</dbReference>
<dbReference type="GO" id="GO:0050660">
    <property type="term" value="F:flavin adenine dinucleotide binding"/>
    <property type="evidence" value="ECO:0007669"/>
    <property type="project" value="InterPro"/>
</dbReference>
<dbReference type="AlphaFoldDB" id="A0A9R1B0M1"/>
<evidence type="ECO:0000313" key="18">
    <source>
        <dbReference type="EMBL" id="VAI47099.1"/>
    </source>
</evidence>
<dbReference type="PANTHER" id="PTHR46056:SF12">
    <property type="entry name" value="LONG-CHAIN-ALCOHOL OXIDASE"/>
    <property type="match status" value="1"/>
</dbReference>
<dbReference type="Proteomes" id="UP000324705">
    <property type="component" value="Chromosome 6A"/>
</dbReference>
<comment type="catalytic activity">
    <reaction evidence="1">
        <text>a long-chain primary fatty alcohol + O2 = a long-chain fatty aldehyde + H2O2</text>
        <dbReference type="Rhea" id="RHEA:22756"/>
        <dbReference type="ChEBI" id="CHEBI:15379"/>
        <dbReference type="ChEBI" id="CHEBI:16240"/>
        <dbReference type="ChEBI" id="CHEBI:17176"/>
        <dbReference type="ChEBI" id="CHEBI:77396"/>
        <dbReference type="EC" id="1.1.3.20"/>
    </reaction>
</comment>